<proteinExistence type="predicted"/>
<dbReference type="Proteomes" id="UP000017836">
    <property type="component" value="Unassembled WGS sequence"/>
</dbReference>
<sequence>MERPVGFLVQEGILAEIQVSFYHFLEKLLKRDSRAQKAPKDPITRDLNEIVGPKVDDPVHVPTPTVIPLKDSATSGGDSSTSRKTVKKGTNTHSPLPTKEARALEDTSKSLKKKGKGVKGSTPTTALVATRSSKRLGSSHSKDEALESSEVQASKLKTTAKKKKFAVIVEVDTPSPPTPTTTTLRSTTAGSRVRKAKGKVHVVDDDPPATEPLAVVAMTLEGSSSSSLITQAELVNSKGKWVVRGILHILGCSPITGLWNIRGEVSPMIEFIGTMGVDTKMLNGIMEGMIPGVDAIASVKYSITHMFPTMITEREQTIAACERAVSTASTNFEVVKDKLEKFQIHFSWLYACKRMVVEEISKMEALMASKKREFCRLFTFTYHLNEMIDVDSFELEHLVSREIDD</sequence>
<feature type="compositionally biased region" description="Low complexity" evidence="1">
    <location>
        <begin position="60"/>
        <end position="82"/>
    </location>
</feature>
<feature type="region of interest" description="Disordered" evidence="1">
    <location>
        <begin position="51"/>
        <end position="150"/>
    </location>
</feature>
<accession>W1NTM6</accession>
<evidence type="ECO:0000256" key="1">
    <source>
        <dbReference type="SAM" id="MobiDB-lite"/>
    </source>
</evidence>
<keyword evidence="3" id="KW-1185">Reference proteome</keyword>
<dbReference type="AlphaFoldDB" id="W1NTM6"/>
<gene>
    <name evidence="2" type="ORF">AMTR_s00117p00083340</name>
</gene>
<organism evidence="2 3">
    <name type="scientific">Amborella trichopoda</name>
    <dbReference type="NCBI Taxonomy" id="13333"/>
    <lineage>
        <taxon>Eukaryota</taxon>
        <taxon>Viridiplantae</taxon>
        <taxon>Streptophyta</taxon>
        <taxon>Embryophyta</taxon>
        <taxon>Tracheophyta</taxon>
        <taxon>Spermatophyta</taxon>
        <taxon>Magnoliopsida</taxon>
        <taxon>Amborellales</taxon>
        <taxon>Amborellaceae</taxon>
        <taxon>Amborella</taxon>
    </lineage>
</organism>
<evidence type="ECO:0000313" key="3">
    <source>
        <dbReference type="Proteomes" id="UP000017836"/>
    </source>
</evidence>
<dbReference type="Gramene" id="ERM97954">
    <property type="protein sequence ID" value="ERM97954"/>
    <property type="gene ID" value="AMTR_s00117p00083340"/>
</dbReference>
<protein>
    <submittedName>
        <fullName evidence="2">Uncharacterized protein</fullName>
    </submittedName>
</protein>
<reference evidence="3" key="1">
    <citation type="journal article" date="2013" name="Science">
        <title>The Amborella genome and the evolution of flowering plants.</title>
        <authorList>
            <consortium name="Amborella Genome Project"/>
        </authorList>
    </citation>
    <scope>NUCLEOTIDE SEQUENCE [LARGE SCALE GENOMIC DNA]</scope>
</reference>
<dbReference type="HOGENOM" id="CLU_680336_0_0_1"/>
<feature type="compositionally biased region" description="Basic and acidic residues" evidence="1">
    <location>
        <begin position="99"/>
        <end position="109"/>
    </location>
</feature>
<evidence type="ECO:0000313" key="2">
    <source>
        <dbReference type="EMBL" id="ERM97954.1"/>
    </source>
</evidence>
<feature type="compositionally biased region" description="Polar residues" evidence="1">
    <location>
        <begin position="122"/>
        <end position="139"/>
    </location>
</feature>
<dbReference type="EMBL" id="KI395608">
    <property type="protein sequence ID" value="ERM97954.1"/>
    <property type="molecule type" value="Genomic_DNA"/>
</dbReference>
<name>W1NTM6_AMBTC</name>